<comment type="similarity">
    <text evidence="2 7">Belongs to the tetraspanin (TM4SF) family.</text>
</comment>
<name>A0A6J2TK37_DROLE</name>
<keyword evidence="4 7" id="KW-1133">Transmembrane helix</keyword>
<keyword evidence="8" id="KW-1185">Reference proteome</keyword>
<dbReference type="PANTHER" id="PTHR19282">
    <property type="entry name" value="TETRASPANIN"/>
    <property type="match status" value="1"/>
</dbReference>
<evidence type="ECO:0000256" key="3">
    <source>
        <dbReference type="ARBA" id="ARBA00022692"/>
    </source>
</evidence>
<evidence type="ECO:0000313" key="9">
    <source>
        <dbReference type="RefSeq" id="XP_030375503.1"/>
    </source>
</evidence>
<evidence type="ECO:0000256" key="4">
    <source>
        <dbReference type="ARBA" id="ARBA00022989"/>
    </source>
</evidence>
<dbReference type="RefSeq" id="XP_030375503.1">
    <property type="nucleotide sequence ID" value="XM_030519643.1"/>
</dbReference>
<dbReference type="InterPro" id="IPR000301">
    <property type="entry name" value="Tetraspanin_animals"/>
</dbReference>
<dbReference type="InterPro" id="IPR018499">
    <property type="entry name" value="Tetraspanin/Peripherin"/>
</dbReference>
<evidence type="ECO:0000256" key="1">
    <source>
        <dbReference type="ARBA" id="ARBA00004141"/>
    </source>
</evidence>
<evidence type="ECO:0000256" key="2">
    <source>
        <dbReference type="ARBA" id="ARBA00006840"/>
    </source>
</evidence>
<feature type="disulfide bond" evidence="6">
    <location>
        <begin position="141"/>
        <end position="178"/>
    </location>
</feature>
<keyword evidence="6" id="KW-1015">Disulfide bond</keyword>
<gene>
    <name evidence="9" type="primary">LOC115624770</name>
</gene>
<feature type="transmembrane region" description="Helical" evidence="7">
    <location>
        <begin position="53"/>
        <end position="75"/>
    </location>
</feature>
<proteinExistence type="inferred from homology"/>
<dbReference type="PRINTS" id="PR00259">
    <property type="entry name" value="TMFOUR"/>
</dbReference>
<feature type="disulfide bond" evidence="6">
    <location>
        <begin position="142"/>
        <end position="159"/>
    </location>
</feature>
<dbReference type="PIRSF" id="PIRSF002419">
    <property type="entry name" value="Tetraspanin"/>
    <property type="match status" value="1"/>
</dbReference>
<dbReference type="CDD" id="cd03127">
    <property type="entry name" value="tetraspanin_LEL"/>
    <property type="match status" value="1"/>
</dbReference>
<dbReference type="Gene3D" id="1.10.1450.10">
    <property type="entry name" value="Tetraspanin"/>
    <property type="match status" value="1"/>
</dbReference>
<evidence type="ECO:0000313" key="8">
    <source>
        <dbReference type="Proteomes" id="UP000504634"/>
    </source>
</evidence>
<organism evidence="8 9">
    <name type="scientific">Drosophila lebanonensis</name>
    <name type="common">Fruit fly</name>
    <name type="synonym">Scaptodrosophila lebanonensis</name>
    <dbReference type="NCBI Taxonomy" id="7225"/>
    <lineage>
        <taxon>Eukaryota</taxon>
        <taxon>Metazoa</taxon>
        <taxon>Ecdysozoa</taxon>
        <taxon>Arthropoda</taxon>
        <taxon>Hexapoda</taxon>
        <taxon>Insecta</taxon>
        <taxon>Pterygota</taxon>
        <taxon>Neoptera</taxon>
        <taxon>Endopterygota</taxon>
        <taxon>Diptera</taxon>
        <taxon>Brachycera</taxon>
        <taxon>Muscomorpha</taxon>
        <taxon>Ephydroidea</taxon>
        <taxon>Drosophilidae</taxon>
        <taxon>Scaptodrosophila</taxon>
    </lineage>
</organism>
<dbReference type="OrthoDB" id="71600at2759"/>
<dbReference type="GeneID" id="115624770"/>
<dbReference type="Proteomes" id="UP000504634">
    <property type="component" value="Unplaced"/>
</dbReference>
<dbReference type="SUPFAM" id="SSF48652">
    <property type="entry name" value="Tetraspanin"/>
    <property type="match status" value="1"/>
</dbReference>
<sequence length="221" mass="25127">MDCGAVFVKYVLYIFNTLCLICGILIIVFGSTLISKISIFSDLAQTFDGRGVFIFLVVVGCIIFLISFLGCWGAIRENKCSIITYSIFMLALFLCQASVIVYVWKEQTYIITYFANVLQQIWEHRREEKRFLYAIQKTLECCGFNDFKDYNSSLLPKSCCNLSVTRCDVNQVIGVPGCKTALSNFWETYIPVIKYAGLGVAVVELTAFIFAFCLANQIRYY</sequence>
<reference evidence="9" key="1">
    <citation type="submission" date="2025-08" db="UniProtKB">
        <authorList>
            <consortium name="RefSeq"/>
        </authorList>
    </citation>
    <scope>IDENTIFICATION</scope>
    <source>
        <strain evidence="9">11010-0011.00</strain>
        <tissue evidence="9">Whole body</tissue>
    </source>
</reference>
<protein>
    <recommendedName>
        <fullName evidence="7">Tetraspanin</fullName>
    </recommendedName>
</protein>
<accession>A0A6J2TK37</accession>
<dbReference type="InterPro" id="IPR008952">
    <property type="entry name" value="Tetraspanin_EC2_sf"/>
</dbReference>
<feature type="transmembrane region" description="Helical" evidence="7">
    <location>
        <begin position="82"/>
        <end position="104"/>
    </location>
</feature>
<keyword evidence="5 7" id="KW-0472">Membrane</keyword>
<keyword evidence="3 7" id="KW-0812">Transmembrane</keyword>
<evidence type="ECO:0000256" key="6">
    <source>
        <dbReference type="PIRSR" id="PIRSR002419-1"/>
    </source>
</evidence>
<dbReference type="PANTHER" id="PTHR19282:SF521">
    <property type="entry name" value="IP01817P-RELATED"/>
    <property type="match status" value="1"/>
</dbReference>
<dbReference type="AlphaFoldDB" id="A0A6J2TK37"/>
<dbReference type="Pfam" id="PF00335">
    <property type="entry name" value="Tetraspanin"/>
    <property type="match status" value="1"/>
</dbReference>
<evidence type="ECO:0000256" key="5">
    <source>
        <dbReference type="ARBA" id="ARBA00023136"/>
    </source>
</evidence>
<feature type="transmembrane region" description="Helical" evidence="7">
    <location>
        <begin position="12"/>
        <end position="33"/>
    </location>
</feature>
<evidence type="ECO:0000256" key="7">
    <source>
        <dbReference type="RuleBase" id="RU361218"/>
    </source>
</evidence>
<dbReference type="GO" id="GO:0005886">
    <property type="term" value="C:plasma membrane"/>
    <property type="evidence" value="ECO:0007669"/>
    <property type="project" value="TreeGrafter"/>
</dbReference>
<feature type="transmembrane region" description="Helical" evidence="7">
    <location>
        <begin position="192"/>
        <end position="215"/>
    </location>
</feature>
<comment type="subcellular location">
    <subcellularLocation>
        <location evidence="1 7">Membrane</location>
        <topology evidence="1 7">Multi-pass membrane protein</topology>
    </subcellularLocation>
</comment>